<name>A0A1H7KH07_STRJI</name>
<proteinExistence type="predicted"/>
<evidence type="ECO:0000256" key="4">
    <source>
        <dbReference type="ARBA" id="ARBA00023163"/>
    </source>
</evidence>
<dbReference type="SMART" id="SM00448">
    <property type="entry name" value="REC"/>
    <property type="match status" value="1"/>
</dbReference>
<dbReference type="eggNOG" id="COG0745">
    <property type="taxonomic scope" value="Bacteria"/>
</dbReference>
<evidence type="ECO:0000313" key="11">
    <source>
        <dbReference type="EMBL" id="SEK86141.1"/>
    </source>
</evidence>
<keyword evidence="2" id="KW-0805">Transcription regulation</keyword>
<dbReference type="InterPro" id="IPR001867">
    <property type="entry name" value="OmpR/PhoB-type_DNA-bd"/>
</dbReference>
<feature type="region of interest" description="Disordered" evidence="8">
    <location>
        <begin position="232"/>
        <end position="257"/>
    </location>
</feature>
<dbReference type="PROSITE" id="PS50110">
    <property type="entry name" value="RESPONSE_REGULATORY"/>
    <property type="match status" value="1"/>
</dbReference>
<keyword evidence="4" id="KW-0804">Transcription</keyword>
<dbReference type="AlphaFoldDB" id="A0A1H7KH07"/>
<dbReference type="InterPro" id="IPR001789">
    <property type="entry name" value="Sig_transdc_resp-reg_receiver"/>
</dbReference>
<dbReference type="RefSeq" id="WP_236655809.1">
    <property type="nucleotide sequence ID" value="NZ_BBPN01000001.1"/>
</dbReference>
<evidence type="ECO:0000259" key="9">
    <source>
        <dbReference type="PROSITE" id="PS50110"/>
    </source>
</evidence>
<keyword evidence="12" id="KW-1185">Reference proteome</keyword>
<gene>
    <name evidence="11" type="ORF">SAMN05414137_10447</name>
</gene>
<evidence type="ECO:0000256" key="2">
    <source>
        <dbReference type="ARBA" id="ARBA00023015"/>
    </source>
</evidence>
<dbReference type="PANTHER" id="PTHR48111:SF72">
    <property type="entry name" value="SENSORY TRANSDUCTION PROTEIN REGX3"/>
    <property type="match status" value="1"/>
</dbReference>
<dbReference type="GO" id="GO:0032993">
    <property type="term" value="C:protein-DNA complex"/>
    <property type="evidence" value="ECO:0007669"/>
    <property type="project" value="TreeGrafter"/>
</dbReference>
<evidence type="ECO:0000256" key="5">
    <source>
        <dbReference type="ARBA" id="ARBA00041201"/>
    </source>
</evidence>
<protein>
    <recommendedName>
        <fullName evidence="5">Sensory transduction protein RegX3</fullName>
    </recommendedName>
</protein>
<dbReference type="EMBL" id="FOAZ01000004">
    <property type="protein sequence ID" value="SEK86141.1"/>
    <property type="molecule type" value="Genomic_DNA"/>
</dbReference>
<dbReference type="Proteomes" id="UP000183015">
    <property type="component" value="Unassembled WGS sequence"/>
</dbReference>
<dbReference type="Pfam" id="PF00072">
    <property type="entry name" value="Response_reg"/>
    <property type="match status" value="1"/>
</dbReference>
<dbReference type="GO" id="GO:0000976">
    <property type="term" value="F:transcription cis-regulatory region binding"/>
    <property type="evidence" value="ECO:0007669"/>
    <property type="project" value="TreeGrafter"/>
</dbReference>
<evidence type="ECO:0000313" key="12">
    <source>
        <dbReference type="Proteomes" id="UP000183015"/>
    </source>
</evidence>
<dbReference type="Gene3D" id="1.10.10.10">
    <property type="entry name" value="Winged helix-like DNA-binding domain superfamily/Winged helix DNA-binding domain"/>
    <property type="match status" value="1"/>
</dbReference>
<dbReference type="Gene3D" id="6.10.250.690">
    <property type="match status" value="1"/>
</dbReference>
<dbReference type="Pfam" id="PF00486">
    <property type="entry name" value="Trans_reg_C"/>
    <property type="match status" value="1"/>
</dbReference>
<evidence type="ECO:0000259" key="10">
    <source>
        <dbReference type="PROSITE" id="PS51755"/>
    </source>
</evidence>
<keyword evidence="1 6" id="KW-0597">Phosphoprotein</keyword>
<evidence type="ECO:0000256" key="6">
    <source>
        <dbReference type="PROSITE-ProRule" id="PRU00169"/>
    </source>
</evidence>
<dbReference type="PANTHER" id="PTHR48111">
    <property type="entry name" value="REGULATOR OF RPOS"/>
    <property type="match status" value="1"/>
</dbReference>
<sequence length="257" mass="28952">MSLPLRNQQDQAFGAWRVLVVENDEVEAQLLALRLRRHGHEVESVATGDAALRRWDQADLVLLDLELPDLDGLEVCRGIRETSMLPVIAVTSRDSELDCVLALQVGADDYMVKPYGFRELMARIEAVMRRSGPRRVLPVTIAYGELRIDAGTREVFLAGQRIELTRKEFDLLRLLAANPGVVLERERLLEEVWGQTWSRRTLDTHVSSLRAKLGASDWVITVRGVGFRLGPAERGAARDGRSDDERDGDRDDDRRSA</sequence>
<dbReference type="GO" id="GO:0006355">
    <property type="term" value="P:regulation of DNA-templated transcription"/>
    <property type="evidence" value="ECO:0007669"/>
    <property type="project" value="InterPro"/>
</dbReference>
<dbReference type="InterPro" id="IPR036388">
    <property type="entry name" value="WH-like_DNA-bd_sf"/>
</dbReference>
<feature type="domain" description="Response regulatory" evidence="9">
    <location>
        <begin position="17"/>
        <end position="128"/>
    </location>
</feature>
<organism evidence="11 12">
    <name type="scientific">Streptacidiphilus jiangxiensis</name>
    <dbReference type="NCBI Taxonomy" id="235985"/>
    <lineage>
        <taxon>Bacteria</taxon>
        <taxon>Bacillati</taxon>
        <taxon>Actinomycetota</taxon>
        <taxon>Actinomycetes</taxon>
        <taxon>Kitasatosporales</taxon>
        <taxon>Streptomycetaceae</taxon>
        <taxon>Streptacidiphilus</taxon>
    </lineage>
</organism>
<evidence type="ECO:0000256" key="8">
    <source>
        <dbReference type="SAM" id="MobiDB-lite"/>
    </source>
</evidence>
<feature type="modified residue" description="4-aspartylphosphate" evidence="6">
    <location>
        <position position="64"/>
    </location>
</feature>
<dbReference type="GO" id="GO:0005829">
    <property type="term" value="C:cytosol"/>
    <property type="evidence" value="ECO:0007669"/>
    <property type="project" value="TreeGrafter"/>
</dbReference>
<dbReference type="InterPro" id="IPR011006">
    <property type="entry name" value="CheY-like_superfamily"/>
</dbReference>
<accession>A0A1H7KH07</accession>
<dbReference type="STRING" id="235985.SAMN05414137_10447"/>
<feature type="compositionally biased region" description="Basic and acidic residues" evidence="8">
    <location>
        <begin position="235"/>
        <end position="257"/>
    </location>
</feature>
<evidence type="ECO:0000256" key="1">
    <source>
        <dbReference type="ARBA" id="ARBA00022553"/>
    </source>
</evidence>
<feature type="DNA-binding region" description="OmpR/PhoB-type" evidence="7">
    <location>
        <begin position="138"/>
        <end position="231"/>
    </location>
</feature>
<dbReference type="SMART" id="SM00862">
    <property type="entry name" value="Trans_reg_C"/>
    <property type="match status" value="1"/>
</dbReference>
<dbReference type="PROSITE" id="PS51755">
    <property type="entry name" value="OMPR_PHOB"/>
    <property type="match status" value="1"/>
</dbReference>
<dbReference type="Gene3D" id="3.40.50.2300">
    <property type="match status" value="1"/>
</dbReference>
<evidence type="ECO:0000256" key="3">
    <source>
        <dbReference type="ARBA" id="ARBA00023125"/>
    </source>
</evidence>
<feature type="domain" description="OmpR/PhoB-type" evidence="10">
    <location>
        <begin position="138"/>
        <end position="231"/>
    </location>
</feature>
<keyword evidence="3 7" id="KW-0238">DNA-binding</keyword>
<dbReference type="SUPFAM" id="SSF52172">
    <property type="entry name" value="CheY-like"/>
    <property type="match status" value="1"/>
</dbReference>
<reference evidence="12" key="1">
    <citation type="submission" date="2016-10" db="EMBL/GenBank/DDBJ databases">
        <authorList>
            <person name="Varghese N."/>
        </authorList>
    </citation>
    <scope>NUCLEOTIDE SEQUENCE [LARGE SCALE GENOMIC DNA]</scope>
    <source>
        <strain evidence="12">DSM 45096 / BCRC 16803 / CGMCC 4.1857 / CIP 109030 / JCM 12277 / KCTC 19219 / NBRC 100920 / 33214</strain>
    </source>
</reference>
<dbReference type="InterPro" id="IPR039420">
    <property type="entry name" value="WalR-like"/>
</dbReference>
<evidence type="ECO:0000256" key="7">
    <source>
        <dbReference type="PROSITE-ProRule" id="PRU01091"/>
    </source>
</evidence>
<dbReference type="GO" id="GO:0000156">
    <property type="term" value="F:phosphorelay response regulator activity"/>
    <property type="evidence" value="ECO:0007669"/>
    <property type="project" value="TreeGrafter"/>
</dbReference>
<dbReference type="CDD" id="cd00383">
    <property type="entry name" value="trans_reg_C"/>
    <property type="match status" value="1"/>
</dbReference>